<feature type="transmembrane region" description="Helical" evidence="1">
    <location>
        <begin position="36"/>
        <end position="53"/>
    </location>
</feature>
<evidence type="ECO:0000256" key="1">
    <source>
        <dbReference type="SAM" id="Phobius"/>
    </source>
</evidence>
<evidence type="ECO:0000313" key="2">
    <source>
        <dbReference type="EMBL" id="CAG4975414.1"/>
    </source>
</evidence>
<evidence type="ECO:0008006" key="4">
    <source>
        <dbReference type="Google" id="ProtNLM"/>
    </source>
</evidence>
<feature type="transmembrane region" description="Helical" evidence="1">
    <location>
        <begin position="60"/>
        <end position="82"/>
    </location>
</feature>
<feature type="transmembrane region" description="Helical" evidence="1">
    <location>
        <begin position="175"/>
        <end position="197"/>
    </location>
</feature>
<proteinExistence type="predicted"/>
<keyword evidence="3" id="KW-1185">Reference proteome</keyword>
<feature type="transmembrane region" description="Helical" evidence="1">
    <location>
        <begin position="145"/>
        <end position="169"/>
    </location>
</feature>
<name>A0ABM8UGW2_9GAMM</name>
<keyword evidence="1" id="KW-0472">Membrane</keyword>
<keyword evidence="1" id="KW-0812">Transmembrane</keyword>
<sequence>MDTGLNDLTTGRDDALYPRAAEPASAPQPASRGMQLVQWIVGGIGGFALVAGLDSFADDVSLPLLAAMLALAIAMLWLQVLVHEAGHALAGVLVGRRLVAAGIGPLRLERGVGGWMVRWGGNVRGLSGFAVLLPPDRATESRRNVATFILGGPLANLLCAAVALLVLALAPPLDVTASVALAGTVFGGGLLGLINLVPWQNQGWHTDGYNLRELWRDTPAWRMSCAQACVVAMSMAGVRPRDWPADQLTVPDCVPTQMAAAMHVLRMGHALDRDDQAAAGATARALADAYPGAADGSRQGIAATLASYAARTRDADLLAAWRPLCEGGLLDLGPYRLWLDAEAAALAGDAVAARAVSARAREAMPRIHDRAGVLVMGEYLDELDARLVEVCPVVHGVPQLAVDEHGPR</sequence>
<gene>
    <name evidence="2" type="ORF">LYB30171_01923</name>
</gene>
<protein>
    <recommendedName>
        <fullName evidence="4">Peptidase family M50</fullName>
    </recommendedName>
</protein>
<organism evidence="2 3">
    <name type="scientific">Novilysobacter luteus</name>
    <dbReference type="NCBI Taxonomy" id="2822368"/>
    <lineage>
        <taxon>Bacteria</taxon>
        <taxon>Pseudomonadati</taxon>
        <taxon>Pseudomonadota</taxon>
        <taxon>Gammaproteobacteria</taxon>
        <taxon>Lysobacterales</taxon>
        <taxon>Lysobacteraceae</taxon>
        <taxon>Novilysobacter</taxon>
    </lineage>
</organism>
<keyword evidence="1" id="KW-1133">Transmembrane helix</keyword>
<dbReference type="RefSeq" id="WP_215218473.1">
    <property type="nucleotide sequence ID" value="NZ_OU015430.1"/>
</dbReference>
<dbReference type="Proteomes" id="UP000680116">
    <property type="component" value="Chromosome"/>
</dbReference>
<accession>A0ABM8UGW2</accession>
<reference evidence="2 3" key="1">
    <citation type="submission" date="2021-04" db="EMBL/GenBank/DDBJ databases">
        <authorList>
            <person name="Rodrigo-Torres L."/>
            <person name="Arahal R. D."/>
            <person name="Lucena T."/>
        </authorList>
    </citation>
    <scope>NUCLEOTIDE SEQUENCE [LARGE SCALE GENOMIC DNA]</scope>
    <source>
        <strain evidence="2 3">CECT 30171</strain>
    </source>
</reference>
<evidence type="ECO:0000313" key="3">
    <source>
        <dbReference type="Proteomes" id="UP000680116"/>
    </source>
</evidence>
<dbReference type="EMBL" id="OU015430">
    <property type="protein sequence ID" value="CAG4975414.1"/>
    <property type="molecule type" value="Genomic_DNA"/>
</dbReference>